<protein>
    <submittedName>
        <fullName evidence="1">Uncharacterized protein</fullName>
    </submittedName>
</protein>
<gene>
    <name evidence="1" type="ORF">S12H4_33020</name>
</gene>
<evidence type="ECO:0000313" key="1">
    <source>
        <dbReference type="EMBL" id="GAI95116.1"/>
    </source>
</evidence>
<proteinExistence type="predicted"/>
<reference evidence="1" key="1">
    <citation type="journal article" date="2014" name="Front. Microbiol.">
        <title>High frequency of phylogenetically diverse reductive dehalogenase-homologous genes in deep subseafloor sedimentary metagenomes.</title>
        <authorList>
            <person name="Kawai M."/>
            <person name="Futagami T."/>
            <person name="Toyoda A."/>
            <person name="Takaki Y."/>
            <person name="Nishi S."/>
            <person name="Hori S."/>
            <person name="Arai W."/>
            <person name="Tsubouchi T."/>
            <person name="Morono Y."/>
            <person name="Uchiyama I."/>
            <person name="Ito T."/>
            <person name="Fujiyama A."/>
            <person name="Inagaki F."/>
            <person name="Takami H."/>
        </authorList>
    </citation>
    <scope>NUCLEOTIDE SEQUENCE</scope>
    <source>
        <strain evidence="1">Expedition CK06-06</strain>
    </source>
</reference>
<dbReference type="AlphaFoldDB" id="X1TUQ9"/>
<sequence>RYESRGYRKANVKPLSKKAATGLGMDITDTYTNRSFKLKKRGLKQIQRRADLLAKYQALKHRFRSSKKTPHIFVEKSKFAISSYEEKMGIPFESMRLRKAGLLLQAKKTKLLIDIKKKKQQKAFSMFAIKKQKASKAKAINLLGTIKSEIKKKGRKIRYL</sequence>
<name>X1TUQ9_9ZZZZ</name>
<accession>X1TUQ9</accession>
<comment type="caution">
    <text evidence="1">The sequence shown here is derived from an EMBL/GenBank/DDBJ whole genome shotgun (WGS) entry which is preliminary data.</text>
</comment>
<organism evidence="1">
    <name type="scientific">marine sediment metagenome</name>
    <dbReference type="NCBI Taxonomy" id="412755"/>
    <lineage>
        <taxon>unclassified sequences</taxon>
        <taxon>metagenomes</taxon>
        <taxon>ecological metagenomes</taxon>
    </lineage>
</organism>
<dbReference type="EMBL" id="BARW01019421">
    <property type="protein sequence ID" value="GAI95116.1"/>
    <property type="molecule type" value="Genomic_DNA"/>
</dbReference>
<feature type="non-terminal residue" evidence="1">
    <location>
        <position position="1"/>
    </location>
</feature>